<dbReference type="InterPro" id="IPR002182">
    <property type="entry name" value="NB-ARC"/>
</dbReference>
<dbReference type="PRINTS" id="PR00364">
    <property type="entry name" value="DISEASERSIST"/>
</dbReference>
<keyword evidence="3" id="KW-1185">Reference proteome</keyword>
<accession>A0ABZ2UYK6</accession>
<keyword evidence="2" id="KW-0547">Nucleotide-binding</keyword>
<dbReference type="Gene3D" id="3.40.50.300">
    <property type="entry name" value="P-loop containing nucleotide triphosphate hydrolases"/>
    <property type="match status" value="1"/>
</dbReference>
<protein>
    <submittedName>
        <fullName evidence="2">ATP-binding protein</fullName>
    </submittedName>
</protein>
<reference evidence="2 3" key="1">
    <citation type="submission" date="2024-04" db="EMBL/GenBank/DDBJ databases">
        <title>Okeanomitos corallinicola gen. &amp; sp. nov. (Nostocales, Cyanobacteria), a new toxic marine heterocyst-forming cyanobacterium from a coral reef.</title>
        <authorList>
            <person name="Li H."/>
            <person name="Li R."/>
            <person name="Kang J."/>
            <person name="Hii K.S."/>
            <person name="Mohamed H.F."/>
            <person name="Xu X."/>
            <person name="Luo Z."/>
        </authorList>
    </citation>
    <scope>NUCLEOTIDE SEQUENCE [LARGE SCALE GENOMIC DNA]</scope>
    <source>
        <strain evidence="2 3">TIOX110</strain>
    </source>
</reference>
<dbReference type="Proteomes" id="UP001483337">
    <property type="component" value="Chromosome"/>
</dbReference>
<evidence type="ECO:0000313" key="2">
    <source>
        <dbReference type="EMBL" id="WZB88630.1"/>
    </source>
</evidence>
<dbReference type="GO" id="GO:0005524">
    <property type="term" value="F:ATP binding"/>
    <property type="evidence" value="ECO:0007669"/>
    <property type="project" value="UniProtKB-KW"/>
</dbReference>
<dbReference type="Pfam" id="PF00931">
    <property type="entry name" value="NB-ARC"/>
    <property type="match status" value="1"/>
</dbReference>
<gene>
    <name evidence="2" type="ORF">WJM97_02820</name>
</gene>
<name>A0ABZ2UYK6_9CYAN</name>
<feature type="domain" description="AAA+ ATPase" evidence="1">
    <location>
        <begin position="111"/>
        <end position="279"/>
    </location>
</feature>
<dbReference type="SUPFAM" id="SSF52540">
    <property type="entry name" value="P-loop containing nucleoside triphosphate hydrolases"/>
    <property type="match status" value="1"/>
</dbReference>
<dbReference type="InterPro" id="IPR003593">
    <property type="entry name" value="AAA+_ATPase"/>
</dbReference>
<keyword evidence="2" id="KW-0067">ATP-binding</keyword>
<dbReference type="InterPro" id="IPR027417">
    <property type="entry name" value="P-loop_NTPase"/>
</dbReference>
<dbReference type="RefSeq" id="WP_353931537.1">
    <property type="nucleotide sequence ID" value="NZ_CP150886.1"/>
</dbReference>
<evidence type="ECO:0000259" key="1">
    <source>
        <dbReference type="SMART" id="SM00382"/>
    </source>
</evidence>
<proteinExistence type="predicted"/>
<evidence type="ECO:0000313" key="3">
    <source>
        <dbReference type="Proteomes" id="UP001483337"/>
    </source>
</evidence>
<dbReference type="SMART" id="SM00382">
    <property type="entry name" value="AAA"/>
    <property type="match status" value="1"/>
</dbReference>
<sequence length="471" mass="54461">MARNKQKLYRLTTVGHELVREALKNFESISSFASEKNQHRQTFTKFHDGDGVIRATAETYCDVLDIPNWRENWDNIFELVPEKITNWPVYDHGWVGRKNLVSCLTKKVQGNCRLLLLLGITGIGKTALSECIANDIQCRFNKILRVNFDSDDSPKNFVNVAVRWLEELGLLTTDNQTENILKQLINYLREERILILIDSLEALLTASEDAWGDFADEWWARFFESFLTIESSASRLIVTSQDLPSKIETLASRYPNSYHRQILDGLLADEQIDLFYKAGLDVSLDSEDRQILIRIGKIYKGHPLTLRVVSGEIVESFGSNTCAFWQNVGDEIELVEQHLLAAESGIKSEGVDDDWKLHKLTRKVRSDVYKHRVNAVFQRLKNQNYDAYLLMCVAATYRCPVQDSAWLLQLNRYIQRLKNQVYSKEKQQEVLDDLFARFLVEISINHENHRVLGLHNLIRSVALEHRQTLFP</sequence>
<organism evidence="2 3">
    <name type="scientific">Okeanomitos corallinicola TIOX110</name>
    <dbReference type="NCBI Taxonomy" id="3133117"/>
    <lineage>
        <taxon>Bacteria</taxon>
        <taxon>Bacillati</taxon>
        <taxon>Cyanobacteriota</taxon>
        <taxon>Cyanophyceae</taxon>
        <taxon>Nostocales</taxon>
        <taxon>Aphanizomenonaceae</taxon>
        <taxon>Okeanomitos</taxon>
    </lineage>
</organism>
<dbReference type="EMBL" id="CP150886">
    <property type="protein sequence ID" value="WZB88630.1"/>
    <property type="molecule type" value="Genomic_DNA"/>
</dbReference>